<dbReference type="Proteomes" id="UP001162060">
    <property type="component" value="Unassembled WGS sequence"/>
</dbReference>
<evidence type="ECO:0000256" key="2">
    <source>
        <dbReference type="SAM" id="SignalP"/>
    </source>
</evidence>
<dbReference type="AlphaFoldDB" id="A0AAV1U3A1"/>
<protein>
    <recommendedName>
        <fullName evidence="5">RxLR effector candidate protein</fullName>
    </recommendedName>
</protein>
<gene>
    <name evidence="3" type="ORF">PM001_LOCUS13117</name>
</gene>
<feature type="compositionally biased region" description="Basic and acidic residues" evidence="1">
    <location>
        <begin position="57"/>
        <end position="72"/>
    </location>
</feature>
<dbReference type="EMBL" id="CAKLBY020000118">
    <property type="protein sequence ID" value="CAK7927967.1"/>
    <property type="molecule type" value="Genomic_DNA"/>
</dbReference>
<evidence type="ECO:0000256" key="1">
    <source>
        <dbReference type="SAM" id="MobiDB-lite"/>
    </source>
</evidence>
<comment type="caution">
    <text evidence="3">The sequence shown here is derived from an EMBL/GenBank/DDBJ whole genome shotgun (WGS) entry which is preliminary data.</text>
</comment>
<name>A0AAV1U3A1_9STRA</name>
<accession>A0AAV1U3A1</accession>
<feature type="signal peptide" evidence="2">
    <location>
        <begin position="1"/>
        <end position="18"/>
    </location>
</feature>
<feature type="chain" id="PRO_5043751863" description="RxLR effector candidate protein" evidence="2">
    <location>
        <begin position="19"/>
        <end position="386"/>
    </location>
</feature>
<evidence type="ECO:0008006" key="5">
    <source>
        <dbReference type="Google" id="ProtNLM"/>
    </source>
</evidence>
<proteinExistence type="predicted"/>
<feature type="region of interest" description="Disordered" evidence="1">
    <location>
        <begin position="44"/>
        <end position="75"/>
    </location>
</feature>
<reference evidence="3" key="1">
    <citation type="submission" date="2024-01" db="EMBL/GenBank/DDBJ databases">
        <authorList>
            <person name="Webb A."/>
        </authorList>
    </citation>
    <scope>NUCLEOTIDE SEQUENCE</scope>
    <source>
        <strain evidence="3">Pm1</strain>
    </source>
</reference>
<organism evidence="3 4">
    <name type="scientific">Peronospora matthiolae</name>
    <dbReference type="NCBI Taxonomy" id="2874970"/>
    <lineage>
        <taxon>Eukaryota</taxon>
        <taxon>Sar</taxon>
        <taxon>Stramenopiles</taxon>
        <taxon>Oomycota</taxon>
        <taxon>Peronosporomycetes</taxon>
        <taxon>Peronosporales</taxon>
        <taxon>Peronosporaceae</taxon>
        <taxon>Peronospora</taxon>
    </lineage>
</organism>
<keyword evidence="2" id="KW-0732">Signal</keyword>
<evidence type="ECO:0000313" key="3">
    <source>
        <dbReference type="EMBL" id="CAK7927967.1"/>
    </source>
</evidence>
<sequence>MRPLWPSFVFLLLQEAESAAPDGTPTTVAALNLSSLPPRGEVTASVKPIPVQLQDGSGDKSGDKHEEKEERFGLPQTSSVLEGSTHVAGWNGWLSVPLDFPIDRSKFSKIFEKSNVVNEDQVMQWFTKFHTPGQSFRGDDLVTGLIRDGHGEELVRLFQEMWFFPELKERAAMMQRALLAEEPTLLPLVFNVWLGAKVTPAEAFRMMSLSVKKSTSGGASEIKSWPVIFPKLRYWLVYVRDYQLKWNDFSQDQVIDVLVGDSRSEAQLVNFFHWLRKKPGMDGLAGGLQKKLVLRSLDPTKTLRLMFGLCLISKADPREVFYMMPILSLKSRAIGDTRSRFASLPMLKHWMGYVSEYRSKVRDFNDDQVFELVNSLPEVDVAKFSF</sequence>
<evidence type="ECO:0000313" key="4">
    <source>
        <dbReference type="Proteomes" id="UP001162060"/>
    </source>
</evidence>